<dbReference type="SUPFAM" id="SSF51556">
    <property type="entry name" value="Metallo-dependent hydrolases"/>
    <property type="match status" value="1"/>
</dbReference>
<evidence type="ECO:0000313" key="3">
    <source>
        <dbReference type="EMBL" id="TDQ77430.1"/>
    </source>
</evidence>
<comment type="caution">
    <text evidence="3">The sequence shown here is derived from an EMBL/GenBank/DDBJ whole genome shotgun (WGS) entry which is preliminary data.</text>
</comment>
<organism evidence="3 4">
    <name type="scientific">Sphingobacterium yanglingense</name>
    <dbReference type="NCBI Taxonomy" id="1437280"/>
    <lineage>
        <taxon>Bacteria</taxon>
        <taxon>Pseudomonadati</taxon>
        <taxon>Bacteroidota</taxon>
        <taxon>Sphingobacteriia</taxon>
        <taxon>Sphingobacteriales</taxon>
        <taxon>Sphingobacteriaceae</taxon>
        <taxon>Sphingobacterium</taxon>
    </lineage>
</organism>
<evidence type="ECO:0000259" key="2">
    <source>
        <dbReference type="Pfam" id="PF04909"/>
    </source>
</evidence>
<dbReference type="InterPro" id="IPR052350">
    <property type="entry name" value="Metallo-dep_Lactonases"/>
</dbReference>
<dbReference type="PANTHER" id="PTHR43569">
    <property type="entry name" value="AMIDOHYDROLASE"/>
    <property type="match status" value="1"/>
</dbReference>
<dbReference type="RefSeq" id="WP_133585047.1">
    <property type="nucleotide sequence ID" value="NZ_SNYV01000014.1"/>
</dbReference>
<protein>
    <submittedName>
        <fullName evidence="3">L-fuconolactonase</fullName>
    </submittedName>
</protein>
<sequence>MRIDSHQHFWLFDPVKDAWITNDMKVIQRNFLPNDISKTLKDNRIDGAVLVQADQSLRETDFLVELAGAYKMVKAVVGWVDLRSDDIEEQLQRLSVHPIIKGFRHIIEAEADVDFLMQPTFQRGIKALTKHGYTYDLLIHPRHYSSTLKCVAAHPKQSFMLDHMAKPAVATGEFEEWATFIEELAAFPNVYCKISGLVTQADWNNWSVTDFERYVQHVIACFGKGRICFGSDWPVSLVASTYEEVLMIANTYMDEFSESERADFWGRNAVRFYHIT</sequence>
<reference evidence="3 4" key="1">
    <citation type="submission" date="2019-03" db="EMBL/GenBank/DDBJ databases">
        <title>Genomic Encyclopedia of Archaeal and Bacterial Type Strains, Phase II (KMG-II): from individual species to whole genera.</title>
        <authorList>
            <person name="Goeker M."/>
        </authorList>
    </citation>
    <scope>NUCLEOTIDE SEQUENCE [LARGE SCALE GENOMIC DNA]</scope>
    <source>
        <strain evidence="3 4">DSM 28353</strain>
    </source>
</reference>
<accession>A0A4R6WHY4</accession>
<dbReference type="OrthoDB" id="5450317at2"/>
<evidence type="ECO:0000256" key="1">
    <source>
        <dbReference type="ARBA" id="ARBA00038310"/>
    </source>
</evidence>
<name>A0A4R6WHY4_9SPHI</name>
<dbReference type="GO" id="GO:0016787">
    <property type="term" value="F:hydrolase activity"/>
    <property type="evidence" value="ECO:0007669"/>
    <property type="project" value="InterPro"/>
</dbReference>
<keyword evidence="4" id="KW-1185">Reference proteome</keyword>
<dbReference type="InterPro" id="IPR032466">
    <property type="entry name" value="Metal_Hydrolase"/>
</dbReference>
<dbReference type="Gene3D" id="3.20.20.140">
    <property type="entry name" value="Metal-dependent hydrolases"/>
    <property type="match status" value="1"/>
</dbReference>
<comment type="similarity">
    <text evidence="1">Belongs to the metallo-dependent hydrolases superfamily.</text>
</comment>
<dbReference type="Pfam" id="PF04909">
    <property type="entry name" value="Amidohydro_2"/>
    <property type="match status" value="1"/>
</dbReference>
<proteinExistence type="inferred from homology"/>
<dbReference type="EMBL" id="SNYV01000014">
    <property type="protein sequence ID" value="TDQ77430.1"/>
    <property type="molecule type" value="Genomic_DNA"/>
</dbReference>
<evidence type="ECO:0000313" key="4">
    <source>
        <dbReference type="Proteomes" id="UP000295292"/>
    </source>
</evidence>
<dbReference type="AlphaFoldDB" id="A0A4R6WHY4"/>
<dbReference type="Proteomes" id="UP000295292">
    <property type="component" value="Unassembled WGS sequence"/>
</dbReference>
<gene>
    <name evidence="3" type="ORF">CLV99_2836</name>
</gene>
<dbReference type="PANTHER" id="PTHR43569:SF2">
    <property type="entry name" value="AMIDOHYDROLASE-RELATED DOMAIN-CONTAINING PROTEIN"/>
    <property type="match status" value="1"/>
</dbReference>
<dbReference type="InterPro" id="IPR006680">
    <property type="entry name" value="Amidohydro-rel"/>
</dbReference>
<feature type="domain" description="Amidohydrolase-related" evidence="2">
    <location>
        <begin position="3"/>
        <end position="274"/>
    </location>
</feature>